<evidence type="ECO:0000256" key="3">
    <source>
        <dbReference type="SAM" id="SignalP"/>
    </source>
</evidence>
<reference evidence="4" key="1">
    <citation type="submission" date="2020-06" db="EMBL/GenBank/DDBJ databases">
        <authorList>
            <person name="Li T."/>
            <person name="Hu X."/>
            <person name="Zhang T."/>
            <person name="Song X."/>
            <person name="Zhang H."/>
            <person name="Dai N."/>
            <person name="Sheng W."/>
            <person name="Hou X."/>
            <person name="Wei L."/>
        </authorList>
    </citation>
    <scope>NUCLEOTIDE SEQUENCE</scope>
    <source>
        <strain evidence="4">KEN1</strain>
        <tissue evidence="4">Leaf</tissue>
    </source>
</reference>
<comment type="caution">
    <text evidence="4">The sequence shown here is derived from an EMBL/GenBank/DDBJ whole genome shotgun (WGS) entry which is preliminary data.</text>
</comment>
<dbReference type="GO" id="GO:0005886">
    <property type="term" value="C:plasma membrane"/>
    <property type="evidence" value="ECO:0007669"/>
    <property type="project" value="TreeGrafter"/>
</dbReference>
<dbReference type="PANTHER" id="PTHR31234">
    <property type="entry name" value="LATE EMBRYOGENESIS ABUNDANT (LEA) HYDROXYPROLINE-RICH GLYCOPROTEIN FAMILY"/>
    <property type="match status" value="1"/>
</dbReference>
<reference evidence="4" key="2">
    <citation type="journal article" date="2024" name="Plant">
        <title>Genomic evolution and insights into agronomic trait innovations of Sesamum species.</title>
        <authorList>
            <person name="Miao H."/>
            <person name="Wang L."/>
            <person name="Qu L."/>
            <person name="Liu H."/>
            <person name="Sun Y."/>
            <person name="Le M."/>
            <person name="Wang Q."/>
            <person name="Wei S."/>
            <person name="Zheng Y."/>
            <person name="Lin W."/>
            <person name="Duan Y."/>
            <person name="Cao H."/>
            <person name="Xiong S."/>
            <person name="Wang X."/>
            <person name="Wei L."/>
            <person name="Li C."/>
            <person name="Ma Q."/>
            <person name="Ju M."/>
            <person name="Zhao R."/>
            <person name="Li G."/>
            <person name="Mu C."/>
            <person name="Tian Q."/>
            <person name="Mei H."/>
            <person name="Zhang T."/>
            <person name="Gao T."/>
            <person name="Zhang H."/>
        </authorList>
    </citation>
    <scope>NUCLEOTIDE SEQUENCE</scope>
    <source>
        <strain evidence="4">KEN1</strain>
    </source>
</reference>
<name>A0AAW2TYX5_9LAMI</name>
<dbReference type="AlphaFoldDB" id="A0AAW2TYX5"/>
<evidence type="ECO:0000313" key="4">
    <source>
        <dbReference type="EMBL" id="KAL0410196.1"/>
    </source>
</evidence>
<evidence type="ECO:0000256" key="1">
    <source>
        <dbReference type="ARBA" id="ARBA00004370"/>
    </source>
</evidence>
<dbReference type="InterPro" id="IPR044839">
    <property type="entry name" value="NDR1-like"/>
</dbReference>
<gene>
    <name evidence="4" type="ORF">Slati_3609300</name>
</gene>
<proteinExistence type="predicted"/>
<comment type="subcellular location">
    <subcellularLocation>
        <location evidence="1">Membrane</location>
    </subcellularLocation>
</comment>
<keyword evidence="3" id="KW-0732">Signal</keyword>
<accession>A0AAW2TYX5</accession>
<feature type="signal peptide" evidence="3">
    <location>
        <begin position="1"/>
        <end position="17"/>
    </location>
</feature>
<keyword evidence="2" id="KW-0472">Membrane</keyword>
<dbReference type="GO" id="GO:0098542">
    <property type="term" value="P:defense response to other organism"/>
    <property type="evidence" value="ECO:0007669"/>
    <property type="project" value="InterPro"/>
</dbReference>
<organism evidence="4">
    <name type="scientific">Sesamum latifolium</name>
    <dbReference type="NCBI Taxonomy" id="2727402"/>
    <lineage>
        <taxon>Eukaryota</taxon>
        <taxon>Viridiplantae</taxon>
        <taxon>Streptophyta</taxon>
        <taxon>Embryophyta</taxon>
        <taxon>Tracheophyta</taxon>
        <taxon>Spermatophyta</taxon>
        <taxon>Magnoliopsida</taxon>
        <taxon>eudicotyledons</taxon>
        <taxon>Gunneridae</taxon>
        <taxon>Pentapetalae</taxon>
        <taxon>asterids</taxon>
        <taxon>lamiids</taxon>
        <taxon>Lamiales</taxon>
        <taxon>Pedaliaceae</taxon>
        <taxon>Sesamum</taxon>
    </lineage>
</organism>
<sequence>MCMMSLVMWFLFGTNIPEFEVTSLKVSNFSVTDTNLTGEWNVDMSIHNANRELAVHFATITSSIFYKETLLGVSSLQPFQVEKTEKADINFSLSPLNDAKMQALVLPQLAEDQSKGTVLFSLVLSMKANFTTPTMIFRQDSLRVLCENMPVSFLNAQGKLIEGWRSICLIHMHDGLTEYKDDFRFTGYYGKLEDSSFMAGLVF</sequence>
<dbReference type="EMBL" id="JACGWN010000013">
    <property type="protein sequence ID" value="KAL0410196.1"/>
    <property type="molecule type" value="Genomic_DNA"/>
</dbReference>
<dbReference type="PANTHER" id="PTHR31234:SF55">
    <property type="entry name" value="LATE EMBRYOGENESIS ABUNDANT (LEA) HYDROXYPROLINE-RICH GLYCOPROTEIN FAMILY"/>
    <property type="match status" value="1"/>
</dbReference>
<protein>
    <submittedName>
        <fullName evidence="4">Uncharacterized protein</fullName>
    </submittedName>
</protein>
<evidence type="ECO:0000256" key="2">
    <source>
        <dbReference type="ARBA" id="ARBA00023136"/>
    </source>
</evidence>
<feature type="chain" id="PRO_5043654803" evidence="3">
    <location>
        <begin position="18"/>
        <end position="203"/>
    </location>
</feature>